<evidence type="ECO:0000313" key="1">
    <source>
        <dbReference type="EMBL" id="KKL25595.1"/>
    </source>
</evidence>
<gene>
    <name evidence="1" type="ORF">LCGC14_2403750</name>
</gene>
<dbReference type="EMBL" id="LAZR01036158">
    <property type="protein sequence ID" value="KKL25595.1"/>
    <property type="molecule type" value="Genomic_DNA"/>
</dbReference>
<proteinExistence type="predicted"/>
<dbReference type="AlphaFoldDB" id="A0A0F9BUI9"/>
<name>A0A0F9BUI9_9ZZZZ</name>
<comment type="caution">
    <text evidence="1">The sequence shown here is derived from an EMBL/GenBank/DDBJ whole genome shotgun (WGS) entry which is preliminary data.</text>
</comment>
<reference evidence="1" key="1">
    <citation type="journal article" date="2015" name="Nature">
        <title>Complex archaea that bridge the gap between prokaryotes and eukaryotes.</title>
        <authorList>
            <person name="Spang A."/>
            <person name="Saw J.H."/>
            <person name="Jorgensen S.L."/>
            <person name="Zaremba-Niedzwiedzka K."/>
            <person name="Martijn J."/>
            <person name="Lind A.E."/>
            <person name="van Eijk R."/>
            <person name="Schleper C."/>
            <person name="Guy L."/>
            <person name="Ettema T.J."/>
        </authorList>
    </citation>
    <scope>NUCLEOTIDE SEQUENCE</scope>
</reference>
<feature type="non-terminal residue" evidence="1">
    <location>
        <position position="1"/>
    </location>
</feature>
<accession>A0A0F9BUI9</accession>
<sequence length="24" mass="2981">GEYVDCLRREWDRVNDVPAWMKDK</sequence>
<protein>
    <submittedName>
        <fullName evidence="1">Uncharacterized protein</fullName>
    </submittedName>
</protein>
<organism evidence="1">
    <name type="scientific">marine sediment metagenome</name>
    <dbReference type="NCBI Taxonomy" id="412755"/>
    <lineage>
        <taxon>unclassified sequences</taxon>
        <taxon>metagenomes</taxon>
        <taxon>ecological metagenomes</taxon>
    </lineage>
</organism>